<name>A0A5M3MVN4_CONPW</name>
<feature type="non-terminal residue" evidence="1">
    <location>
        <position position="339"/>
    </location>
</feature>
<evidence type="ECO:0000313" key="2">
    <source>
        <dbReference type="Proteomes" id="UP000053558"/>
    </source>
</evidence>
<dbReference type="PANTHER" id="PTHR38705">
    <property type="entry name" value="PROTEIN RDS1"/>
    <property type="match status" value="1"/>
</dbReference>
<dbReference type="PANTHER" id="PTHR38705:SF1">
    <property type="entry name" value="PROTEIN RDS1"/>
    <property type="match status" value="1"/>
</dbReference>
<dbReference type="Proteomes" id="UP000053558">
    <property type="component" value="Unassembled WGS sequence"/>
</dbReference>
<dbReference type="InterPro" id="IPR039254">
    <property type="entry name" value="Rds1"/>
</dbReference>
<dbReference type="AlphaFoldDB" id="A0A5M3MVN4"/>
<dbReference type="RefSeq" id="XP_007766276.1">
    <property type="nucleotide sequence ID" value="XM_007768086.2"/>
</dbReference>
<evidence type="ECO:0000313" key="1">
    <source>
        <dbReference type="EMBL" id="EIW82775.1"/>
    </source>
</evidence>
<dbReference type="Pfam" id="PF13668">
    <property type="entry name" value="Ferritin_2"/>
    <property type="match status" value="1"/>
</dbReference>
<dbReference type="EMBL" id="JH711576">
    <property type="protein sequence ID" value="EIW82775.1"/>
    <property type="molecule type" value="Genomic_DNA"/>
</dbReference>
<proteinExistence type="predicted"/>
<organism evidence="1 2">
    <name type="scientific">Coniophora puteana (strain RWD-64-598)</name>
    <name type="common">Brown rot fungus</name>
    <dbReference type="NCBI Taxonomy" id="741705"/>
    <lineage>
        <taxon>Eukaryota</taxon>
        <taxon>Fungi</taxon>
        <taxon>Dikarya</taxon>
        <taxon>Basidiomycota</taxon>
        <taxon>Agaricomycotina</taxon>
        <taxon>Agaricomycetes</taxon>
        <taxon>Agaricomycetidae</taxon>
        <taxon>Boletales</taxon>
        <taxon>Coniophorineae</taxon>
        <taxon>Coniophoraceae</taxon>
        <taxon>Coniophora</taxon>
    </lineage>
</organism>
<dbReference type="GeneID" id="19206629"/>
<dbReference type="OMA" id="VYGFLNH"/>
<gene>
    <name evidence="1" type="ORF">CONPUDRAFT_27797</name>
</gene>
<accession>A0A5M3MVN4</accession>
<sequence>PPPPAMPSGGVGVNPNGPPPEYRPWSDYDFQSLNLGLNQEWIELDLFHYGLAKFSKQEFYDAGLNDDYQFLIEWMADQEVGHATMFTNMLYPHGAKQCEYQYPFETVREFIDFCQKLTRFGESGTYGFLPHLNNRAPVELIINAITTEARQQMVFRQFEGLFPMALWFVPGIPQAWQWTLLAPYIKSCPKENPHIEWQNFPALTINNNPNATRPDSKAAVSTNVTQLSHPGDEISLTWEIPGKTVGPNGSYVTTTSAGSPKFALWVDQINATYTPLYNISGTSAFTKQPDGNVFGDNTAYIWNDTMFIAITDSDPYVTPFNLSNINYNVVAGPAIYQSG</sequence>
<feature type="non-terminal residue" evidence="1">
    <location>
        <position position="1"/>
    </location>
</feature>
<reference evidence="2" key="1">
    <citation type="journal article" date="2012" name="Science">
        <title>The Paleozoic origin of enzymatic lignin decomposition reconstructed from 31 fungal genomes.</title>
        <authorList>
            <person name="Floudas D."/>
            <person name="Binder M."/>
            <person name="Riley R."/>
            <person name="Barry K."/>
            <person name="Blanchette R.A."/>
            <person name="Henrissat B."/>
            <person name="Martinez A.T."/>
            <person name="Otillar R."/>
            <person name="Spatafora J.W."/>
            <person name="Yadav J.S."/>
            <person name="Aerts A."/>
            <person name="Benoit I."/>
            <person name="Boyd A."/>
            <person name="Carlson A."/>
            <person name="Copeland A."/>
            <person name="Coutinho P.M."/>
            <person name="de Vries R.P."/>
            <person name="Ferreira P."/>
            <person name="Findley K."/>
            <person name="Foster B."/>
            <person name="Gaskell J."/>
            <person name="Glotzer D."/>
            <person name="Gorecki P."/>
            <person name="Heitman J."/>
            <person name="Hesse C."/>
            <person name="Hori C."/>
            <person name="Igarashi K."/>
            <person name="Jurgens J.A."/>
            <person name="Kallen N."/>
            <person name="Kersten P."/>
            <person name="Kohler A."/>
            <person name="Kuees U."/>
            <person name="Kumar T.K.A."/>
            <person name="Kuo A."/>
            <person name="LaButti K."/>
            <person name="Larrondo L.F."/>
            <person name="Lindquist E."/>
            <person name="Ling A."/>
            <person name="Lombard V."/>
            <person name="Lucas S."/>
            <person name="Lundell T."/>
            <person name="Martin R."/>
            <person name="McLaughlin D.J."/>
            <person name="Morgenstern I."/>
            <person name="Morin E."/>
            <person name="Murat C."/>
            <person name="Nagy L.G."/>
            <person name="Nolan M."/>
            <person name="Ohm R.A."/>
            <person name="Patyshakuliyeva A."/>
            <person name="Rokas A."/>
            <person name="Ruiz-Duenas F.J."/>
            <person name="Sabat G."/>
            <person name="Salamov A."/>
            <person name="Samejima M."/>
            <person name="Schmutz J."/>
            <person name="Slot J.C."/>
            <person name="St John F."/>
            <person name="Stenlid J."/>
            <person name="Sun H."/>
            <person name="Sun S."/>
            <person name="Syed K."/>
            <person name="Tsang A."/>
            <person name="Wiebenga A."/>
            <person name="Young D."/>
            <person name="Pisabarro A."/>
            <person name="Eastwood D.C."/>
            <person name="Martin F."/>
            <person name="Cullen D."/>
            <person name="Grigoriev I.V."/>
            <person name="Hibbett D.S."/>
        </authorList>
    </citation>
    <scope>NUCLEOTIDE SEQUENCE [LARGE SCALE GENOMIC DNA]</scope>
    <source>
        <strain evidence="2">RWD-64-598 SS2</strain>
    </source>
</reference>
<keyword evidence="2" id="KW-1185">Reference proteome</keyword>
<comment type="caution">
    <text evidence="1">The sequence shown here is derived from an EMBL/GenBank/DDBJ whole genome shotgun (WGS) entry which is preliminary data.</text>
</comment>
<dbReference type="KEGG" id="cput:CONPUDRAFT_27797"/>
<protein>
    <submittedName>
        <fullName evidence="1">Rds1 protein</fullName>
    </submittedName>
</protein>
<dbReference type="OrthoDB" id="2098436at2759"/>